<comment type="caution">
    <text evidence="12">The sequence shown here is derived from an EMBL/GenBank/DDBJ whole genome shotgun (WGS) entry which is preliminary data.</text>
</comment>
<evidence type="ECO:0000256" key="8">
    <source>
        <dbReference type="ARBA" id="ARBA00023159"/>
    </source>
</evidence>
<accession>A0A8T3CP03</accession>
<dbReference type="FunFam" id="3.30.40.10:FF:000116">
    <property type="entry name" value="Transcription factor 20 (AR1)"/>
    <property type="match status" value="1"/>
</dbReference>
<keyword evidence="13" id="KW-1185">Reference proteome</keyword>
<dbReference type="InterPro" id="IPR001965">
    <property type="entry name" value="Znf_PHD"/>
</dbReference>
<dbReference type="Pfam" id="PF13771">
    <property type="entry name" value="zf-HC5HC2H"/>
    <property type="match status" value="1"/>
</dbReference>
<dbReference type="AlphaFoldDB" id="A0A8T3CP03"/>
<evidence type="ECO:0000313" key="13">
    <source>
        <dbReference type="Proteomes" id="UP000829720"/>
    </source>
</evidence>
<dbReference type="PANTHER" id="PTHR14955">
    <property type="entry name" value="RETINOIC ACID INDUCED 1/TRANSCRIPTION FACTOR 20"/>
    <property type="match status" value="1"/>
</dbReference>
<feature type="compositionally biased region" description="Basic and acidic residues" evidence="10">
    <location>
        <begin position="566"/>
        <end position="576"/>
    </location>
</feature>
<feature type="compositionally biased region" description="Basic and acidic residues" evidence="10">
    <location>
        <begin position="256"/>
        <end position="268"/>
    </location>
</feature>
<evidence type="ECO:0000256" key="3">
    <source>
        <dbReference type="ARBA" id="ARBA00022553"/>
    </source>
</evidence>
<dbReference type="SMART" id="SM00249">
    <property type="entry name" value="PHD"/>
    <property type="match status" value="1"/>
</dbReference>
<organism evidence="12 13">
    <name type="scientific">Albula goreensis</name>
    <dbReference type="NCBI Taxonomy" id="1534307"/>
    <lineage>
        <taxon>Eukaryota</taxon>
        <taxon>Metazoa</taxon>
        <taxon>Chordata</taxon>
        <taxon>Craniata</taxon>
        <taxon>Vertebrata</taxon>
        <taxon>Euteleostomi</taxon>
        <taxon>Actinopterygii</taxon>
        <taxon>Neopterygii</taxon>
        <taxon>Teleostei</taxon>
        <taxon>Albuliformes</taxon>
        <taxon>Albulidae</taxon>
        <taxon>Albula</taxon>
    </lineage>
</organism>
<keyword evidence="9" id="KW-0539">Nucleus</keyword>
<dbReference type="PANTHER" id="PTHR14955:SF8">
    <property type="entry name" value="SI:CH211-165G14.1-RELATED"/>
    <property type="match status" value="1"/>
</dbReference>
<evidence type="ECO:0000313" key="12">
    <source>
        <dbReference type="EMBL" id="KAI1884268.1"/>
    </source>
</evidence>
<dbReference type="InterPro" id="IPR052440">
    <property type="entry name" value="Trans_Reg/Chrom_Remod"/>
</dbReference>
<keyword evidence="6" id="KW-0862">Zinc</keyword>
<feature type="compositionally biased region" description="Polar residues" evidence="10">
    <location>
        <begin position="317"/>
        <end position="326"/>
    </location>
</feature>
<name>A0A8T3CP03_9TELE</name>
<keyword evidence="2" id="KW-1017">Isopeptide bond</keyword>
<evidence type="ECO:0000256" key="7">
    <source>
        <dbReference type="ARBA" id="ARBA00022843"/>
    </source>
</evidence>
<feature type="region of interest" description="Disordered" evidence="10">
    <location>
        <begin position="255"/>
        <end position="289"/>
    </location>
</feature>
<keyword evidence="7" id="KW-0832">Ubl conjugation</keyword>
<dbReference type="Proteomes" id="UP000829720">
    <property type="component" value="Unassembled WGS sequence"/>
</dbReference>
<feature type="compositionally biased region" description="Low complexity" evidence="10">
    <location>
        <begin position="586"/>
        <end position="599"/>
    </location>
</feature>
<feature type="compositionally biased region" description="Polar residues" evidence="10">
    <location>
        <begin position="505"/>
        <end position="520"/>
    </location>
</feature>
<evidence type="ECO:0000259" key="11">
    <source>
        <dbReference type="PROSITE" id="PS51805"/>
    </source>
</evidence>
<dbReference type="GO" id="GO:0006357">
    <property type="term" value="P:regulation of transcription by RNA polymerase II"/>
    <property type="evidence" value="ECO:0007669"/>
    <property type="project" value="TreeGrafter"/>
</dbReference>
<evidence type="ECO:0000256" key="2">
    <source>
        <dbReference type="ARBA" id="ARBA00022499"/>
    </source>
</evidence>
<proteinExistence type="predicted"/>
<evidence type="ECO:0000256" key="5">
    <source>
        <dbReference type="ARBA" id="ARBA00022771"/>
    </source>
</evidence>
<feature type="region of interest" description="Disordered" evidence="10">
    <location>
        <begin position="461"/>
        <end position="482"/>
    </location>
</feature>
<feature type="region of interest" description="Disordered" evidence="10">
    <location>
        <begin position="160"/>
        <end position="179"/>
    </location>
</feature>
<gene>
    <name evidence="12" type="ORF">AGOR_G00224690</name>
</gene>
<evidence type="ECO:0000256" key="4">
    <source>
        <dbReference type="ARBA" id="ARBA00022723"/>
    </source>
</evidence>
<keyword evidence="8" id="KW-0010">Activator</keyword>
<dbReference type="PROSITE" id="PS51805">
    <property type="entry name" value="EPHD"/>
    <property type="match status" value="1"/>
</dbReference>
<keyword evidence="4" id="KW-0479">Metal-binding</keyword>
<feature type="compositionally biased region" description="Polar residues" evidence="10">
    <location>
        <begin position="114"/>
        <end position="132"/>
    </location>
</feature>
<feature type="region of interest" description="Disordered" evidence="10">
    <location>
        <begin position="735"/>
        <end position="766"/>
    </location>
</feature>
<dbReference type="InterPro" id="IPR034732">
    <property type="entry name" value="EPHD"/>
</dbReference>
<keyword evidence="3" id="KW-0597">Phosphoprotein</keyword>
<feature type="domain" description="PHD-type" evidence="11">
    <location>
        <begin position="810"/>
        <end position="913"/>
    </location>
</feature>
<reference evidence="12" key="1">
    <citation type="submission" date="2021-01" db="EMBL/GenBank/DDBJ databases">
        <authorList>
            <person name="Zahm M."/>
            <person name="Roques C."/>
            <person name="Cabau C."/>
            <person name="Klopp C."/>
            <person name="Donnadieu C."/>
            <person name="Jouanno E."/>
            <person name="Lampietro C."/>
            <person name="Louis A."/>
            <person name="Herpin A."/>
            <person name="Echchiki A."/>
            <person name="Berthelot C."/>
            <person name="Parey E."/>
            <person name="Roest-Crollius H."/>
            <person name="Braasch I."/>
            <person name="Postlethwait J."/>
            <person name="Bobe J."/>
            <person name="Montfort J."/>
            <person name="Bouchez O."/>
            <person name="Begum T."/>
            <person name="Mejri S."/>
            <person name="Adams A."/>
            <person name="Chen W.-J."/>
            <person name="Guiguen Y."/>
        </authorList>
    </citation>
    <scope>NUCLEOTIDE SEQUENCE</scope>
    <source>
        <tissue evidence="12">Blood</tissue>
    </source>
</reference>
<feature type="region of interest" description="Disordered" evidence="10">
    <location>
        <begin position="101"/>
        <end position="132"/>
    </location>
</feature>
<dbReference type="Gene3D" id="3.30.40.10">
    <property type="entry name" value="Zinc/RING finger domain, C3HC4 (zinc finger)"/>
    <property type="match status" value="1"/>
</dbReference>
<comment type="subcellular location">
    <subcellularLocation>
        <location evidence="1">Nucleus</location>
    </subcellularLocation>
</comment>
<protein>
    <recommendedName>
        <fullName evidence="11">PHD-type domain-containing protein</fullName>
    </recommendedName>
</protein>
<evidence type="ECO:0000256" key="1">
    <source>
        <dbReference type="ARBA" id="ARBA00004123"/>
    </source>
</evidence>
<keyword evidence="5" id="KW-0863">Zinc-finger</keyword>
<evidence type="ECO:0000256" key="6">
    <source>
        <dbReference type="ARBA" id="ARBA00022833"/>
    </source>
</evidence>
<evidence type="ECO:0000256" key="9">
    <source>
        <dbReference type="ARBA" id="ARBA00023242"/>
    </source>
</evidence>
<feature type="region of interest" description="Disordered" evidence="10">
    <location>
        <begin position="666"/>
        <end position="685"/>
    </location>
</feature>
<sequence length="947" mass="102776">MDHLSQGQSMDDGLSHSPPACGLPGVFDLSKRHRDIPVNPTSGGPLHLVRAPRWCGMSGRGAEFLENSSTYHDPLSAQQVRPDDAFSNTTVTLSYINRSPVLSTQDSLPPKPHTVTSVASNLSQRSPSCDSTSEAQVREAVRGRGGHSVQALNRHVGGVTPKSEQLKAYSKAPPMEGSRRGGIAHVKEQITGLNGTHEHFGPSGAMMLEPCHTGRVTEFERSFSQDRAGEWGRMQNGISRGLWDVESCKGMLSEHPTVRETRVEERRSGGKAATQGRKNSRNFSSPLNKDYASSFEQSLSLAVSTPDNTEEEHILPQTLNSPSTKEANTDAAGMNLVVKQRGRVTVLGTEVTNSPEDSSSNDSEVMEVPVTGSFTLPPAGGPQPVRILPGPVEQPAKEAAQAHSAQKMEWNTSEEYLNGNTSGEKRIVGIEKQPTLSRRVVRGEGAAEYFAPFRSKLSTTIQSVEQNPDPETHTDQNHPKNLYCGVIDSTNEVEAASVTAAVLQEDSSTGRQESQQSTSGSEDRSFSKSHKCSTSSPGQSTSNADMDEVEMGEVDSSLSQSCLQKEATKTSKEGKPQRRSHTKQHGAASRGSQSASKSASSKKRKKRKRAGQSSSLPLQEPEIRLKYATYREEKKDVRAVTFAPYVRLEQKEFSTCTIVNYPEEENCGPKKGRARQTGPGLSTGTVPATSYLELARLDAEGRRQGEQACCLCFGSTNAMDLGDLHGPYRVPLVKSNTGAPTESPLPKEEEACSDSDSSYDGHGRKHGCGQVERVQLHRLSHGLKRDAALAAQCRWVSDDDSPQSPLAKRPWPGSIPSNQPSILSEALETTEFWLHEDCGVWSPGVFLVRGKLYGLEEAVRLAQETVCSMCHGPGATLGCFFKGCPSKYHYRCALQSDCMLNDENFTMKCTKHKSKAIKGVNRPENSSVYSLGCSLLTSAGNETHVCC</sequence>
<dbReference type="OrthoDB" id="10029243at2759"/>
<evidence type="ECO:0000256" key="10">
    <source>
        <dbReference type="SAM" id="MobiDB-lite"/>
    </source>
</evidence>
<feature type="compositionally biased region" description="Basic residues" evidence="10">
    <location>
        <begin position="600"/>
        <end position="610"/>
    </location>
</feature>
<feature type="region of interest" description="Disordered" evidence="10">
    <location>
        <begin position="502"/>
        <end position="619"/>
    </location>
</feature>
<feature type="region of interest" description="Disordered" evidence="10">
    <location>
        <begin position="302"/>
        <end position="328"/>
    </location>
</feature>
<dbReference type="GO" id="GO:0008270">
    <property type="term" value="F:zinc ion binding"/>
    <property type="evidence" value="ECO:0007669"/>
    <property type="project" value="UniProtKB-KW"/>
</dbReference>
<dbReference type="GO" id="GO:0005634">
    <property type="term" value="C:nucleus"/>
    <property type="evidence" value="ECO:0007669"/>
    <property type="project" value="UniProtKB-SubCell"/>
</dbReference>
<dbReference type="EMBL" id="JAERUA010000022">
    <property type="protein sequence ID" value="KAI1884268.1"/>
    <property type="molecule type" value="Genomic_DNA"/>
</dbReference>
<dbReference type="InterPro" id="IPR013083">
    <property type="entry name" value="Znf_RING/FYVE/PHD"/>
</dbReference>